<comment type="caution">
    <text evidence="6">The sequence shown here is derived from an EMBL/GenBank/DDBJ whole genome shotgun (WGS) entry which is preliminary data.</text>
</comment>
<evidence type="ECO:0000256" key="2">
    <source>
        <dbReference type="ARBA" id="ARBA00022723"/>
    </source>
</evidence>
<evidence type="ECO:0000256" key="1">
    <source>
        <dbReference type="ARBA" id="ARBA00004123"/>
    </source>
</evidence>
<evidence type="ECO:0000256" key="4">
    <source>
        <dbReference type="ARBA" id="ARBA00022833"/>
    </source>
</evidence>
<proteinExistence type="predicted"/>
<dbReference type="PANTHER" id="PTHR46481">
    <property type="entry name" value="ZINC FINGER BED DOMAIN-CONTAINING PROTEIN 4"/>
    <property type="match status" value="1"/>
</dbReference>
<evidence type="ECO:0000256" key="3">
    <source>
        <dbReference type="ARBA" id="ARBA00022771"/>
    </source>
</evidence>
<evidence type="ECO:0000313" key="6">
    <source>
        <dbReference type="EMBL" id="KAK4280639.1"/>
    </source>
</evidence>
<dbReference type="InterPro" id="IPR012337">
    <property type="entry name" value="RNaseH-like_sf"/>
</dbReference>
<keyword evidence="3" id="KW-0863">Zinc-finger</keyword>
<protein>
    <submittedName>
        <fullName evidence="6">Uncharacterized protein</fullName>
    </submittedName>
</protein>
<dbReference type="GO" id="GO:0008270">
    <property type="term" value="F:zinc ion binding"/>
    <property type="evidence" value="ECO:0007669"/>
    <property type="project" value="UniProtKB-KW"/>
</dbReference>
<keyword evidence="5" id="KW-0539">Nucleus</keyword>
<evidence type="ECO:0000256" key="5">
    <source>
        <dbReference type="ARBA" id="ARBA00023242"/>
    </source>
</evidence>
<evidence type="ECO:0000313" key="7">
    <source>
        <dbReference type="Proteomes" id="UP001293593"/>
    </source>
</evidence>
<dbReference type="InterPro" id="IPR052035">
    <property type="entry name" value="ZnF_BED_domain_contain"/>
</dbReference>
<gene>
    <name evidence="6" type="ORF">QN277_012238</name>
</gene>
<organism evidence="6 7">
    <name type="scientific">Acacia crassicarpa</name>
    <name type="common">northern wattle</name>
    <dbReference type="NCBI Taxonomy" id="499986"/>
    <lineage>
        <taxon>Eukaryota</taxon>
        <taxon>Viridiplantae</taxon>
        <taxon>Streptophyta</taxon>
        <taxon>Embryophyta</taxon>
        <taxon>Tracheophyta</taxon>
        <taxon>Spermatophyta</taxon>
        <taxon>Magnoliopsida</taxon>
        <taxon>eudicotyledons</taxon>
        <taxon>Gunneridae</taxon>
        <taxon>Pentapetalae</taxon>
        <taxon>rosids</taxon>
        <taxon>fabids</taxon>
        <taxon>Fabales</taxon>
        <taxon>Fabaceae</taxon>
        <taxon>Caesalpinioideae</taxon>
        <taxon>mimosoid clade</taxon>
        <taxon>Acacieae</taxon>
        <taxon>Acacia</taxon>
    </lineage>
</organism>
<sequence>MLNLLSIGTSGQGKCLIPHKYDEKQCRRVLAEFIVCAEQPFRIVEKPIFKKLLNVFEPRFPIPSRRTIGREMWQLYVGEVKVLKKFLKQSAKRVCLTTDCWTSSQNFNYMCLTAHFIDDEWNLHKRILNFVMIENHRGDTIGKAIEQSLLDWEIEKVFTLTVDNASANDSALGYLKRRLRSWKGLVCQGDYLQLRCCAHVLNLVVNEGIREMKESFEAIRNAVRYVRSSPSRFLKFKTWAESEKIDTKSLVCLDVSTRWNSTYLMLEAAMKFQKVFDRMRDEDADYISFFSSSSRRERDASSSSSRDSF</sequence>
<dbReference type="AlphaFoldDB" id="A0AAE1TEE1"/>
<dbReference type="PANTHER" id="PTHR46481:SF10">
    <property type="entry name" value="ZINC FINGER BED DOMAIN-CONTAINING PROTEIN 39"/>
    <property type="match status" value="1"/>
</dbReference>
<dbReference type="SUPFAM" id="SSF53098">
    <property type="entry name" value="Ribonuclease H-like"/>
    <property type="match status" value="1"/>
</dbReference>
<accession>A0AAE1TEE1</accession>
<comment type="subcellular location">
    <subcellularLocation>
        <location evidence="1">Nucleus</location>
    </subcellularLocation>
</comment>
<dbReference type="EMBL" id="JAWXYG010000002">
    <property type="protein sequence ID" value="KAK4280639.1"/>
    <property type="molecule type" value="Genomic_DNA"/>
</dbReference>
<keyword evidence="7" id="KW-1185">Reference proteome</keyword>
<dbReference type="SUPFAM" id="SSF140996">
    <property type="entry name" value="Hermes dimerisation domain"/>
    <property type="match status" value="1"/>
</dbReference>
<keyword evidence="4" id="KW-0862">Zinc</keyword>
<keyword evidence="2" id="KW-0479">Metal-binding</keyword>
<reference evidence="6" key="1">
    <citation type="submission" date="2023-10" db="EMBL/GenBank/DDBJ databases">
        <title>Chromosome-level genome of the transformable northern wattle, Acacia crassicarpa.</title>
        <authorList>
            <person name="Massaro I."/>
            <person name="Sinha N.R."/>
            <person name="Poethig S."/>
            <person name="Leichty A.R."/>
        </authorList>
    </citation>
    <scope>NUCLEOTIDE SEQUENCE</scope>
    <source>
        <strain evidence="6">Acra3RX</strain>
        <tissue evidence="6">Leaf</tissue>
    </source>
</reference>
<dbReference type="GO" id="GO:0005634">
    <property type="term" value="C:nucleus"/>
    <property type="evidence" value="ECO:0007669"/>
    <property type="project" value="UniProtKB-SubCell"/>
</dbReference>
<dbReference type="Proteomes" id="UP001293593">
    <property type="component" value="Unassembled WGS sequence"/>
</dbReference>
<name>A0AAE1TEE1_9FABA</name>